<protein>
    <submittedName>
        <fullName evidence="6">Group 1 truncated hemoglobin GlbN</fullName>
    </submittedName>
</protein>
<dbReference type="AlphaFoldDB" id="A0A517SP12"/>
<sequence>MSDDSRALFERLGGASSLKAILDDFYLRVLKDAELAPFFAEVSLERLRNMQFHFMASAFGGPVEYSGAELTAIHAHRGIKSTHFAKFCSLFADVLEDHSVGQREVDDVLGRLAMYKDRITGDATVDG</sequence>
<keyword evidence="3 5" id="KW-0479">Metal-binding</keyword>
<dbReference type="GO" id="GO:0020037">
    <property type="term" value="F:heme binding"/>
    <property type="evidence" value="ECO:0007669"/>
    <property type="project" value="InterPro"/>
</dbReference>
<keyword evidence="7" id="KW-1185">Reference proteome</keyword>
<dbReference type="EMBL" id="CP036272">
    <property type="protein sequence ID" value="QDT57865.1"/>
    <property type="molecule type" value="Genomic_DNA"/>
</dbReference>
<evidence type="ECO:0000256" key="2">
    <source>
        <dbReference type="ARBA" id="ARBA00022617"/>
    </source>
</evidence>
<evidence type="ECO:0000256" key="5">
    <source>
        <dbReference type="PIRSR" id="PIRSR601486-1"/>
    </source>
</evidence>
<dbReference type="InterPro" id="IPR009050">
    <property type="entry name" value="Globin-like_sf"/>
</dbReference>
<evidence type="ECO:0000313" key="7">
    <source>
        <dbReference type="Proteomes" id="UP000315003"/>
    </source>
</evidence>
<dbReference type="Proteomes" id="UP000315003">
    <property type="component" value="Chromosome"/>
</dbReference>
<dbReference type="GO" id="GO:0046872">
    <property type="term" value="F:metal ion binding"/>
    <property type="evidence" value="ECO:0007669"/>
    <property type="project" value="UniProtKB-KW"/>
</dbReference>
<dbReference type="OrthoDB" id="9795814at2"/>
<dbReference type="RefSeq" id="WP_145268620.1">
    <property type="nucleotide sequence ID" value="NZ_CP036272.1"/>
</dbReference>
<dbReference type="SUPFAM" id="SSF46458">
    <property type="entry name" value="Globin-like"/>
    <property type="match status" value="1"/>
</dbReference>
<evidence type="ECO:0000256" key="1">
    <source>
        <dbReference type="ARBA" id="ARBA00022448"/>
    </source>
</evidence>
<dbReference type="Pfam" id="PF01152">
    <property type="entry name" value="Bac_globin"/>
    <property type="match status" value="1"/>
</dbReference>
<gene>
    <name evidence="6" type="primary">glbN_1</name>
    <name evidence="6" type="ORF">SV7mr_03500</name>
</gene>
<dbReference type="InterPro" id="IPR001486">
    <property type="entry name" value="Hemoglobin_trunc"/>
</dbReference>
<dbReference type="GO" id="GO:0019825">
    <property type="term" value="F:oxygen binding"/>
    <property type="evidence" value="ECO:0007669"/>
    <property type="project" value="InterPro"/>
</dbReference>
<keyword evidence="2 5" id="KW-0349">Heme</keyword>
<dbReference type="CDD" id="cd00454">
    <property type="entry name" value="TrHb1_N"/>
    <property type="match status" value="1"/>
</dbReference>
<reference evidence="6 7" key="1">
    <citation type="submission" date="2019-02" db="EMBL/GenBank/DDBJ databases">
        <title>Deep-cultivation of Planctomycetes and their phenomic and genomic characterization uncovers novel biology.</title>
        <authorList>
            <person name="Wiegand S."/>
            <person name="Jogler M."/>
            <person name="Boedeker C."/>
            <person name="Pinto D."/>
            <person name="Vollmers J."/>
            <person name="Rivas-Marin E."/>
            <person name="Kohn T."/>
            <person name="Peeters S.H."/>
            <person name="Heuer A."/>
            <person name="Rast P."/>
            <person name="Oberbeckmann S."/>
            <person name="Bunk B."/>
            <person name="Jeske O."/>
            <person name="Meyerdierks A."/>
            <person name="Storesund J.E."/>
            <person name="Kallscheuer N."/>
            <person name="Luecker S."/>
            <person name="Lage O.M."/>
            <person name="Pohl T."/>
            <person name="Merkel B.J."/>
            <person name="Hornburger P."/>
            <person name="Mueller R.-W."/>
            <person name="Bruemmer F."/>
            <person name="Labrenz M."/>
            <person name="Spormann A.M."/>
            <person name="Op den Camp H."/>
            <person name="Overmann J."/>
            <person name="Amann R."/>
            <person name="Jetten M.S.M."/>
            <person name="Mascher T."/>
            <person name="Medema M.H."/>
            <person name="Devos D.P."/>
            <person name="Kaster A.-K."/>
            <person name="Ovreas L."/>
            <person name="Rohde M."/>
            <person name="Galperin M.Y."/>
            <person name="Jogler C."/>
        </authorList>
    </citation>
    <scope>NUCLEOTIDE SEQUENCE [LARGE SCALE GENOMIC DNA]</scope>
    <source>
        <strain evidence="6 7">SV_7m_r</strain>
    </source>
</reference>
<evidence type="ECO:0000313" key="6">
    <source>
        <dbReference type="EMBL" id="QDT57865.1"/>
    </source>
</evidence>
<feature type="binding site" description="distal binding residue" evidence="5">
    <location>
        <position position="74"/>
    </location>
    <ligand>
        <name>heme</name>
        <dbReference type="ChEBI" id="CHEBI:30413"/>
    </ligand>
    <ligandPart>
        <name>Fe</name>
        <dbReference type="ChEBI" id="CHEBI:18248"/>
    </ligandPart>
</feature>
<dbReference type="InterPro" id="IPR012292">
    <property type="entry name" value="Globin/Proto"/>
</dbReference>
<accession>A0A517SP12</accession>
<name>A0A517SP12_9BACT</name>
<proteinExistence type="predicted"/>
<keyword evidence="1" id="KW-0813">Transport</keyword>
<organism evidence="6 7">
    <name type="scientific">Stieleria bergensis</name>
    <dbReference type="NCBI Taxonomy" id="2528025"/>
    <lineage>
        <taxon>Bacteria</taxon>
        <taxon>Pseudomonadati</taxon>
        <taxon>Planctomycetota</taxon>
        <taxon>Planctomycetia</taxon>
        <taxon>Pirellulales</taxon>
        <taxon>Pirellulaceae</taxon>
        <taxon>Stieleria</taxon>
    </lineage>
</organism>
<dbReference type="Gene3D" id="1.10.490.10">
    <property type="entry name" value="Globins"/>
    <property type="match status" value="1"/>
</dbReference>
<evidence type="ECO:0000256" key="4">
    <source>
        <dbReference type="ARBA" id="ARBA00023004"/>
    </source>
</evidence>
<evidence type="ECO:0000256" key="3">
    <source>
        <dbReference type="ARBA" id="ARBA00022723"/>
    </source>
</evidence>
<keyword evidence="4 5" id="KW-0408">Iron</keyword>